<dbReference type="InterPro" id="IPR041231">
    <property type="entry name" value="FlgA_N"/>
</dbReference>
<comment type="subcellular location">
    <subcellularLocation>
        <location evidence="1 7">Periplasm</location>
    </subcellularLocation>
</comment>
<dbReference type="InterPro" id="IPR013974">
    <property type="entry name" value="SAF"/>
</dbReference>
<evidence type="ECO:0000256" key="1">
    <source>
        <dbReference type="ARBA" id="ARBA00004418"/>
    </source>
</evidence>
<evidence type="ECO:0000256" key="2">
    <source>
        <dbReference type="ARBA" id="ARBA00010474"/>
    </source>
</evidence>
<sequence>MTLRGGTGFLAGLLLMTPSLFAAADAMPEPLQKQNLAELVRLVEVFLQAKASASSRPVQVTVFPPDDRLELASCAAPEVFLPQGGHLQGRVTVGVRCKAPVSWTLYVQANVGVMMEYLVTALPLAAGHVIGYNDLTTVTAEQSPVTAYYVTDPSQLVGRTLAMTMAAGTPFRLNALRKNDVVKQGQTVRVMSARQGFRISTSGVAQSGGVEGDTVSVKLKSGKIVAGTAHEGGTVELSQ</sequence>
<keyword evidence="7" id="KW-1005">Bacterial flagellum biogenesis</keyword>
<feature type="signal peptide" evidence="7">
    <location>
        <begin position="1"/>
        <end position="22"/>
    </location>
</feature>
<keyword evidence="9" id="KW-0282">Flagellum</keyword>
<evidence type="ECO:0000313" key="10">
    <source>
        <dbReference type="Proteomes" id="UP000325755"/>
    </source>
</evidence>
<evidence type="ECO:0000256" key="3">
    <source>
        <dbReference type="ARBA" id="ARBA00014754"/>
    </source>
</evidence>
<dbReference type="Gene3D" id="2.30.30.760">
    <property type="match status" value="1"/>
</dbReference>
<organism evidence="9 10">
    <name type="scientific">Candidatus Methylospira mobilis</name>
    <dbReference type="NCBI Taxonomy" id="1808979"/>
    <lineage>
        <taxon>Bacteria</taxon>
        <taxon>Pseudomonadati</taxon>
        <taxon>Pseudomonadota</taxon>
        <taxon>Gammaproteobacteria</taxon>
        <taxon>Methylococcales</taxon>
        <taxon>Methylococcaceae</taxon>
        <taxon>Candidatus Methylospira</taxon>
    </lineage>
</organism>
<dbReference type="EMBL" id="CP044205">
    <property type="protein sequence ID" value="QFY42425.1"/>
    <property type="molecule type" value="Genomic_DNA"/>
</dbReference>
<dbReference type="PANTHER" id="PTHR36307">
    <property type="entry name" value="FLAGELLA BASAL BODY P-RING FORMATION PROTEIN FLGA"/>
    <property type="match status" value="1"/>
</dbReference>
<dbReference type="FunCoup" id="A0A5Q0BEX7">
    <property type="interactions" value="35"/>
</dbReference>
<dbReference type="PANTHER" id="PTHR36307:SF1">
    <property type="entry name" value="FLAGELLA BASAL BODY P-RING FORMATION PROTEIN FLGA"/>
    <property type="match status" value="1"/>
</dbReference>
<evidence type="ECO:0000256" key="5">
    <source>
        <dbReference type="ARBA" id="ARBA00022764"/>
    </source>
</evidence>
<feature type="domain" description="SAF" evidence="8">
    <location>
        <begin position="115"/>
        <end position="177"/>
    </location>
</feature>
<name>A0A5Q0BEX7_9GAMM</name>
<keyword evidence="10" id="KW-1185">Reference proteome</keyword>
<dbReference type="AlphaFoldDB" id="A0A5Q0BEX7"/>
<dbReference type="GO" id="GO:0042597">
    <property type="term" value="C:periplasmic space"/>
    <property type="evidence" value="ECO:0007669"/>
    <property type="project" value="UniProtKB-SubCell"/>
</dbReference>
<dbReference type="Gene3D" id="3.90.1210.10">
    <property type="entry name" value="Antifreeze-like/N-acetylneuraminic acid synthase C-terminal domain"/>
    <property type="match status" value="1"/>
</dbReference>
<reference evidence="9 10" key="1">
    <citation type="submission" date="2019-09" db="EMBL/GenBank/DDBJ databases">
        <title>Ecophysiology of the spiral-shaped methanotroph Methylospira mobilis as revealed by the complete genome sequence.</title>
        <authorList>
            <person name="Oshkin I.Y."/>
            <person name="Dedysh S.N."/>
            <person name="Miroshnikov K."/>
            <person name="Danilova O.V."/>
            <person name="Hakobyan A."/>
            <person name="Liesack W."/>
        </authorList>
    </citation>
    <scope>NUCLEOTIDE SEQUENCE [LARGE SCALE GENOMIC DNA]</scope>
    <source>
        <strain evidence="9 10">Shm1</strain>
    </source>
</reference>
<dbReference type="OrthoDB" id="1669037at2"/>
<dbReference type="InterPro" id="IPR017585">
    <property type="entry name" value="SAF_FlgA"/>
</dbReference>
<dbReference type="Proteomes" id="UP000325755">
    <property type="component" value="Chromosome"/>
</dbReference>
<keyword evidence="4 7" id="KW-0732">Signal</keyword>
<dbReference type="KEGG" id="mmob:F6R98_07130"/>
<comment type="function">
    <text evidence="6 7">Involved in the assembly process of the P-ring formation. It may associate with FlgF on the rod constituting a structure essential for the P-ring assembly or may act as a modulator protein for the P-ring assembly.</text>
</comment>
<evidence type="ECO:0000256" key="4">
    <source>
        <dbReference type="ARBA" id="ARBA00022729"/>
    </source>
</evidence>
<evidence type="ECO:0000313" key="9">
    <source>
        <dbReference type="EMBL" id="QFY42425.1"/>
    </source>
</evidence>
<evidence type="ECO:0000256" key="6">
    <source>
        <dbReference type="ARBA" id="ARBA00025643"/>
    </source>
</evidence>
<evidence type="ECO:0000256" key="7">
    <source>
        <dbReference type="RuleBase" id="RU362063"/>
    </source>
</evidence>
<dbReference type="GO" id="GO:0044780">
    <property type="term" value="P:bacterial-type flagellum assembly"/>
    <property type="evidence" value="ECO:0007669"/>
    <property type="project" value="InterPro"/>
</dbReference>
<dbReference type="Pfam" id="PF17656">
    <property type="entry name" value="ChapFlgA_N"/>
    <property type="match status" value="1"/>
</dbReference>
<dbReference type="InterPro" id="IPR039246">
    <property type="entry name" value="Flagellar_FlgA"/>
</dbReference>
<dbReference type="NCBIfam" id="TIGR03170">
    <property type="entry name" value="flgA_cterm"/>
    <property type="match status" value="1"/>
</dbReference>
<keyword evidence="9" id="KW-0969">Cilium</keyword>
<keyword evidence="9" id="KW-0966">Cell projection</keyword>
<dbReference type="SMART" id="SM00858">
    <property type="entry name" value="SAF"/>
    <property type="match status" value="1"/>
</dbReference>
<proteinExistence type="inferred from homology"/>
<gene>
    <name evidence="9" type="primary">flgA</name>
    <name evidence="9" type="ORF">F6R98_07130</name>
</gene>
<dbReference type="Pfam" id="PF13144">
    <property type="entry name" value="ChapFlgA"/>
    <property type="match status" value="1"/>
</dbReference>
<accession>A0A5Q0BEX7</accession>
<evidence type="ECO:0000259" key="8">
    <source>
        <dbReference type="SMART" id="SM00858"/>
    </source>
</evidence>
<dbReference type="CDD" id="cd11614">
    <property type="entry name" value="SAF_CpaB_FlgA_like"/>
    <property type="match status" value="1"/>
</dbReference>
<comment type="similarity">
    <text evidence="2 7">Belongs to the FlgA family.</text>
</comment>
<protein>
    <recommendedName>
        <fullName evidence="3 7">Flagella basal body P-ring formation protein FlgA</fullName>
    </recommendedName>
</protein>
<dbReference type="RefSeq" id="WP_153248420.1">
    <property type="nucleotide sequence ID" value="NZ_CP135727.1"/>
</dbReference>
<dbReference type="InParanoid" id="A0A5Q0BEX7"/>
<keyword evidence="5 7" id="KW-0574">Periplasm</keyword>
<feature type="chain" id="PRO_5025090317" description="Flagella basal body P-ring formation protein FlgA" evidence="7">
    <location>
        <begin position="23"/>
        <end position="239"/>
    </location>
</feature>